<comment type="similarity">
    <text evidence="2">Belongs to the Orai family.</text>
</comment>
<dbReference type="OrthoDB" id="61124at2759"/>
<dbReference type="Pfam" id="PF07856">
    <property type="entry name" value="Orai-1"/>
    <property type="match status" value="1"/>
</dbReference>
<keyword evidence="8" id="KW-1185">Reference proteome</keyword>
<dbReference type="Gene3D" id="1.20.140.140">
    <property type="entry name" value="Calcium release-activated calcium channel protein Orai"/>
    <property type="match status" value="1"/>
</dbReference>
<dbReference type="GO" id="GO:0016020">
    <property type="term" value="C:membrane"/>
    <property type="evidence" value="ECO:0007669"/>
    <property type="project" value="UniProtKB-SubCell"/>
</dbReference>
<dbReference type="WBParaSite" id="GPUH_0000099001-mRNA-1">
    <property type="protein sequence ID" value="GPUH_0000099001-mRNA-1"/>
    <property type="gene ID" value="GPUH_0000099001"/>
</dbReference>
<evidence type="ECO:0000256" key="6">
    <source>
        <dbReference type="SAM" id="Phobius"/>
    </source>
</evidence>
<evidence type="ECO:0000313" key="9">
    <source>
        <dbReference type="WBParaSite" id="GPUH_0000099001-mRNA-1"/>
    </source>
</evidence>
<evidence type="ECO:0000256" key="2">
    <source>
        <dbReference type="ARBA" id="ARBA00008062"/>
    </source>
</evidence>
<sequence>MLFLIEIGVIFFVKFQAVNYVTAAYITTAMLVPVVIIFTIFSCLIHKNRFIHSMDRVGTKVNDLQRFLNENDPTVVTNIPNVVSSMQKHLGTGLQGVQTVQP</sequence>
<accession>A0A183CWZ9</accession>
<feature type="transmembrane region" description="Helical" evidence="6">
    <location>
        <begin position="20"/>
        <end position="45"/>
    </location>
</feature>
<dbReference type="InterPro" id="IPR038350">
    <property type="entry name" value="Orai_sf"/>
</dbReference>
<gene>
    <name evidence="7" type="ORF">GPUH_LOCUS990</name>
</gene>
<dbReference type="PANTHER" id="PTHR31501">
    <property type="entry name" value="CALCIUM RELEASE-ACTIVATED CALCIUM CHANNEL PROTEIN 1"/>
    <property type="match status" value="1"/>
</dbReference>
<evidence type="ECO:0000313" key="8">
    <source>
        <dbReference type="Proteomes" id="UP000271098"/>
    </source>
</evidence>
<dbReference type="GO" id="GO:0002115">
    <property type="term" value="P:store-operated calcium entry"/>
    <property type="evidence" value="ECO:0007669"/>
    <property type="project" value="TreeGrafter"/>
</dbReference>
<name>A0A183CWZ9_9BILA</name>
<comment type="subcellular location">
    <subcellularLocation>
        <location evidence="1">Membrane</location>
        <topology evidence="1">Multi-pass membrane protein</topology>
    </subcellularLocation>
</comment>
<keyword evidence="3 6" id="KW-0812">Transmembrane</keyword>
<keyword evidence="4 6" id="KW-1133">Transmembrane helix</keyword>
<dbReference type="EMBL" id="UYRT01001070">
    <property type="protein sequence ID" value="VDK29171.1"/>
    <property type="molecule type" value="Genomic_DNA"/>
</dbReference>
<keyword evidence="5 6" id="KW-0472">Membrane</keyword>
<evidence type="ECO:0000256" key="3">
    <source>
        <dbReference type="ARBA" id="ARBA00022692"/>
    </source>
</evidence>
<dbReference type="Proteomes" id="UP000271098">
    <property type="component" value="Unassembled WGS sequence"/>
</dbReference>
<dbReference type="AlphaFoldDB" id="A0A183CWZ9"/>
<dbReference type="PANTHER" id="PTHR31501:SF7">
    <property type="entry name" value="CALCIUM RELEASE-ACTIVATED CALCIUM CHANNEL PROTEIN 1"/>
    <property type="match status" value="1"/>
</dbReference>
<dbReference type="InterPro" id="IPR012446">
    <property type="entry name" value="CRAC_channel"/>
</dbReference>
<evidence type="ECO:0000256" key="4">
    <source>
        <dbReference type="ARBA" id="ARBA00022989"/>
    </source>
</evidence>
<protein>
    <submittedName>
        <fullName evidence="9">ABC transmembrane type-1 domain-containing protein</fullName>
    </submittedName>
</protein>
<evidence type="ECO:0000313" key="7">
    <source>
        <dbReference type="EMBL" id="VDK29171.1"/>
    </source>
</evidence>
<organism evidence="9">
    <name type="scientific">Gongylonema pulchrum</name>
    <dbReference type="NCBI Taxonomy" id="637853"/>
    <lineage>
        <taxon>Eukaryota</taxon>
        <taxon>Metazoa</taxon>
        <taxon>Ecdysozoa</taxon>
        <taxon>Nematoda</taxon>
        <taxon>Chromadorea</taxon>
        <taxon>Rhabditida</taxon>
        <taxon>Spirurina</taxon>
        <taxon>Spiruromorpha</taxon>
        <taxon>Spiruroidea</taxon>
        <taxon>Gongylonematidae</taxon>
        <taxon>Gongylonema</taxon>
    </lineage>
</organism>
<evidence type="ECO:0000256" key="1">
    <source>
        <dbReference type="ARBA" id="ARBA00004141"/>
    </source>
</evidence>
<dbReference type="GO" id="GO:0015279">
    <property type="term" value="F:store-operated calcium channel activity"/>
    <property type="evidence" value="ECO:0007669"/>
    <property type="project" value="TreeGrafter"/>
</dbReference>
<reference evidence="7 8" key="2">
    <citation type="submission" date="2018-11" db="EMBL/GenBank/DDBJ databases">
        <authorList>
            <consortium name="Pathogen Informatics"/>
        </authorList>
    </citation>
    <scope>NUCLEOTIDE SEQUENCE [LARGE SCALE GENOMIC DNA]</scope>
</reference>
<reference evidence="9" key="1">
    <citation type="submission" date="2016-06" db="UniProtKB">
        <authorList>
            <consortium name="WormBaseParasite"/>
        </authorList>
    </citation>
    <scope>IDENTIFICATION</scope>
</reference>
<evidence type="ECO:0000256" key="5">
    <source>
        <dbReference type="ARBA" id="ARBA00023136"/>
    </source>
</evidence>
<proteinExistence type="inferred from homology"/>